<sequence>MKKLMIEEPENQSDSEEFEMERFLSICYGDPNQVIVQVSLLHWDHRSKQKETFPSQTPRSRTDFLALHHQLLR</sequence>
<dbReference type="Proteomes" id="UP001177021">
    <property type="component" value="Unassembled WGS sequence"/>
</dbReference>
<evidence type="ECO:0000313" key="2">
    <source>
        <dbReference type="Proteomes" id="UP001177021"/>
    </source>
</evidence>
<protein>
    <submittedName>
        <fullName evidence="1">Uncharacterized protein</fullName>
    </submittedName>
</protein>
<organism evidence="1 2">
    <name type="scientific">Trifolium pratense</name>
    <name type="common">Red clover</name>
    <dbReference type="NCBI Taxonomy" id="57577"/>
    <lineage>
        <taxon>Eukaryota</taxon>
        <taxon>Viridiplantae</taxon>
        <taxon>Streptophyta</taxon>
        <taxon>Embryophyta</taxon>
        <taxon>Tracheophyta</taxon>
        <taxon>Spermatophyta</taxon>
        <taxon>Magnoliopsida</taxon>
        <taxon>eudicotyledons</taxon>
        <taxon>Gunneridae</taxon>
        <taxon>Pentapetalae</taxon>
        <taxon>rosids</taxon>
        <taxon>fabids</taxon>
        <taxon>Fabales</taxon>
        <taxon>Fabaceae</taxon>
        <taxon>Papilionoideae</taxon>
        <taxon>50 kb inversion clade</taxon>
        <taxon>NPAAA clade</taxon>
        <taxon>Hologalegina</taxon>
        <taxon>IRL clade</taxon>
        <taxon>Trifolieae</taxon>
        <taxon>Trifolium</taxon>
    </lineage>
</organism>
<evidence type="ECO:0000313" key="1">
    <source>
        <dbReference type="EMBL" id="CAJ2657508.1"/>
    </source>
</evidence>
<proteinExistence type="predicted"/>
<comment type="caution">
    <text evidence="1">The sequence shown here is derived from an EMBL/GenBank/DDBJ whole genome shotgun (WGS) entry which is preliminary data.</text>
</comment>
<name>A0ACB0KLD1_TRIPR</name>
<dbReference type="EMBL" id="CASHSV030000311">
    <property type="protein sequence ID" value="CAJ2657508.1"/>
    <property type="molecule type" value="Genomic_DNA"/>
</dbReference>
<reference evidence="1" key="1">
    <citation type="submission" date="2023-10" db="EMBL/GenBank/DDBJ databases">
        <authorList>
            <person name="Rodriguez Cubillos JULIANA M."/>
            <person name="De Vega J."/>
        </authorList>
    </citation>
    <scope>NUCLEOTIDE SEQUENCE</scope>
</reference>
<gene>
    <name evidence="1" type="ORF">MILVUS5_LOCUS24073</name>
</gene>
<keyword evidence="2" id="KW-1185">Reference proteome</keyword>
<accession>A0ACB0KLD1</accession>